<dbReference type="PROSITE" id="PS52039">
    <property type="entry name" value="TOPO_IA_2"/>
    <property type="match status" value="1"/>
</dbReference>
<dbReference type="Proteomes" id="UP000000770">
    <property type="component" value="Chromosome"/>
</dbReference>
<dbReference type="InterPro" id="IPR013497">
    <property type="entry name" value="Topo_IA_cen"/>
</dbReference>
<dbReference type="InterPro" id="IPR000380">
    <property type="entry name" value="Topo_IA"/>
</dbReference>
<dbReference type="Gene3D" id="3.40.50.140">
    <property type="match status" value="1"/>
</dbReference>
<dbReference type="Gene3D" id="1.10.460.10">
    <property type="entry name" value="Topoisomerase I, domain 2"/>
    <property type="match status" value="1"/>
</dbReference>
<feature type="site" description="Interaction with DNA" evidence="8">
    <location>
        <position position="61"/>
    </location>
</feature>
<dbReference type="KEGG" id="sbn:Sbal195_2830"/>
<reference evidence="12 13" key="1">
    <citation type="submission" date="2007-11" db="EMBL/GenBank/DDBJ databases">
        <title>Complete sequence of chromosome of Shewanella baltica OS195.</title>
        <authorList>
            <consortium name="US DOE Joint Genome Institute"/>
            <person name="Copeland A."/>
            <person name="Lucas S."/>
            <person name="Lapidus A."/>
            <person name="Barry K."/>
            <person name="Glavina del Rio T."/>
            <person name="Dalin E."/>
            <person name="Tice H."/>
            <person name="Pitluck S."/>
            <person name="Chain P."/>
            <person name="Malfatti S."/>
            <person name="Shin M."/>
            <person name="Vergez L."/>
            <person name="Schmutz J."/>
            <person name="Larimer F."/>
            <person name="Land M."/>
            <person name="Hauser L."/>
            <person name="Kyrpides N."/>
            <person name="Kim E."/>
            <person name="Brettar I."/>
            <person name="Rodrigues J."/>
            <person name="Konstantinidis K."/>
            <person name="Klappenbach J."/>
            <person name="Hofle M."/>
            <person name="Tiedje J."/>
            <person name="Richardson P."/>
        </authorList>
    </citation>
    <scope>NUCLEOTIDE SEQUENCE [LARGE SCALE GENOMIC DNA]</scope>
    <source>
        <strain evidence="12 13">OS195</strain>
    </source>
</reference>
<dbReference type="GO" id="GO:0000287">
    <property type="term" value="F:magnesium ion binding"/>
    <property type="evidence" value="ECO:0007669"/>
    <property type="project" value="UniProtKB-UniRule"/>
</dbReference>
<organism evidence="12 13">
    <name type="scientific">Shewanella baltica (strain OS195)</name>
    <dbReference type="NCBI Taxonomy" id="399599"/>
    <lineage>
        <taxon>Bacteria</taxon>
        <taxon>Pseudomonadati</taxon>
        <taxon>Pseudomonadota</taxon>
        <taxon>Gammaproteobacteria</taxon>
        <taxon>Alteromonadales</taxon>
        <taxon>Shewanellaceae</taxon>
        <taxon>Shewanella</taxon>
    </lineage>
</organism>
<dbReference type="InterPro" id="IPR003601">
    <property type="entry name" value="Topo_IA_2"/>
</dbReference>
<dbReference type="InterPro" id="IPR013825">
    <property type="entry name" value="Topo_IA_cen_sub2"/>
</dbReference>
<keyword evidence="3 8" id="KW-0479">Metal-binding</keyword>
<dbReference type="InterPro" id="IPR013824">
    <property type="entry name" value="Topo_IA_cen_sub1"/>
</dbReference>
<dbReference type="HAMAP" id="MF_00953">
    <property type="entry name" value="Topoisom_3_prok"/>
    <property type="match status" value="1"/>
</dbReference>
<evidence type="ECO:0000259" key="10">
    <source>
        <dbReference type="PROSITE" id="PS50880"/>
    </source>
</evidence>
<feature type="site" description="Interaction with DNA" evidence="8">
    <location>
        <position position="178"/>
    </location>
</feature>
<evidence type="ECO:0000313" key="12">
    <source>
        <dbReference type="EMBL" id="ABX49996.1"/>
    </source>
</evidence>
<dbReference type="SUPFAM" id="SSF56712">
    <property type="entry name" value="Prokaryotic type I DNA topoisomerase"/>
    <property type="match status" value="1"/>
</dbReference>
<feature type="region of interest" description="Disordered" evidence="9">
    <location>
        <begin position="453"/>
        <end position="482"/>
    </location>
</feature>
<dbReference type="FunFam" id="1.10.290.10:FF:000004">
    <property type="entry name" value="DNA topoisomerase 3"/>
    <property type="match status" value="1"/>
</dbReference>
<dbReference type="Gene3D" id="1.10.290.10">
    <property type="entry name" value="Topoisomerase I, domain 4"/>
    <property type="match status" value="1"/>
</dbReference>
<feature type="region of interest" description="Interaction with DNA" evidence="8">
    <location>
        <begin position="194"/>
        <end position="199"/>
    </location>
</feature>
<dbReference type="InterPro" id="IPR023406">
    <property type="entry name" value="Topo_IA_AS"/>
</dbReference>
<dbReference type="GO" id="GO:0003917">
    <property type="term" value="F:DNA topoisomerase type I (single strand cut, ATP-independent) activity"/>
    <property type="evidence" value="ECO:0007669"/>
    <property type="project" value="UniProtKB-UniRule"/>
</dbReference>
<dbReference type="SMART" id="SM00436">
    <property type="entry name" value="TOP1Bc"/>
    <property type="match status" value="1"/>
</dbReference>
<dbReference type="RefSeq" id="WP_006085455.1">
    <property type="nucleotide sequence ID" value="NC_009997.1"/>
</dbReference>
<feature type="region of interest" description="Disordered" evidence="9">
    <location>
        <begin position="639"/>
        <end position="705"/>
    </location>
</feature>
<dbReference type="CDD" id="cd03362">
    <property type="entry name" value="TOPRIM_TopoIA_TopoIII"/>
    <property type="match status" value="1"/>
</dbReference>
<dbReference type="PROSITE" id="PS00396">
    <property type="entry name" value="TOPO_IA_1"/>
    <property type="match status" value="1"/>
</dbReference>
<feature type="domain" description="Toprim" evidence="10">
    <location>
        <begin position="1"/>
        <end position="134"/>
    </location>
</feature>
<comment type="caution">
    <text evidence="8">Lacks conserved residue(s) required for the propagation of feature annotation.</text>
</comment>
<dbReference type="InterPro" id="IPR006171">
    <property type="entry name" value="TOPRIM_dom"/>
</dbReference>
<dbReference type="NCBIfam" id="TIGR01056">
    <property type="entry name" value="topB"/>
    <property type="match status" value="1"/>
</dbReference>
<accession>A9KTU1</accession>
<feature type="compositionally biased region" description="Basic residues" evidence="9">
    <location>
        <begin position="696"/>
        <end position="705"/>
    </location>
</feature>
<dbReference type="Pfam" id="PF01131">
    <property type="entry name" value="Topoisom_bac"/>
    <property type="match status" value="1"/>
</dbReference>
<evidence type="ECO:0000256" key="9">
    <source>
        <dbReference type="SAM" id="MobiDB-lite"/>
    </source>
</evidence>
<feature type="binding site" evidence="8">
    <location>
        <position position="7"/>
    </location>
    <ligand>
        <name>Mg(2+)</name>
        <dbReference type="ChEBI" id="CHEBI:18420"/>
        <label>1</label>
        <note>catalytic</note>
    </ligand>
</feature>
<dbReference type="EMBL" id="CP000891">
    <property type="protein sequence ID" value="ABX49996.1"/>
    <property type="molecule type" value="Genomic_DNA"/>
</dbReference>
<evidence type="ECO:0000256" key="4">
    <source>
        <dbReference type="ARBA" id="ARBA00022842"/>
    </source>
</evidence>
<comment type="catalytic activity">
    <reaction evidence="1 8">
        <text>ATP-independent breakage of single-stranded DNA, followed by passage and rejoining.</text>
        <dbReference type="EC" id="5.6.2.1"/>
    </reaction>
</comment>
<name>A9KTU1_SHEB9</name>
<comment type="function">
    <text evidence="8">Releases the supercoiling and torsional tension of DNA, which is introduced during the DNA replication and transcription, by transiently cleaving and rejoining one strand of the DNA duplex. Introduces a single-strand break via transesterification at a target site in duplex DNA. The scissile phosphodiester is attacked by the catalytic tyrosine of the enzyme, resulting in the formation of a DNA-(5'-phosphotyrosyl)-enzyme intermediate and the expulsion of a 3'-OH DNA strand. The free DNA strand then undergoes passage around the unbroken strand, thus removing DNA supercoils. Finally, in the religation step, the DNA 3'-OH attacks the covalent intermediate to expel the active-site tyrosine and restore the DNA phosphodiester backbone.</text>
</comment>
<dbReference type="InterPro" id="IPR034144">
    <property type="entry name" value="TOPRIM_TopoIII"/>
</dbReference>
<feature type="binding site" evidence="8">
    <location>
        <position position="105"/>
    </location>
    <ligand>
        <name>Mg(2+)</name>
        <dbReference type="ChEBI" id="CHEBI:18420"/>
        <label>2</label>
    </ligand>
</feature>
<dbReference type="Pfam" id="PF01751">
    <property type="entry name" value="Toprim"/>
    <property type="match status" value="1"/>
</dbReference>
<feature type="active site" description="O-(5'-phospho-DNA)-tyrosine intermediate" evidence="8">
    <location>
        <position position="328"/>
    </location>
</feature>
<feature type="site" description="Interaction with DNA" evidence="8">
    <location>
        <position position="330"/>
    </location>
</feature>
<dbReference type="PROSITE" id="PS50880">
    <property type="entry name" value="TOPRIM"/>
    <property type="match status" value="1"/>
</dbReference>
<dbReference type="GO" id="GO:0006281">
    <property type="term" value="P:DNA repair"/>
    <property type="evidence" value="ECO:0007669"/>
    <property type="project" value="TreeGrafter"/>
</dbReference>
<dbReference type="SMART" id="SM00437">
    <property type="entry name" value="TOP1Ac"/>
    <property type="match status" value="1"/>
</dbReference>
<evidence type="ECO:0000259" key="11">
    <source>
        <dbReference type="PROSITE" id="PS52039"/>
    </source>
</evidence>
<dbReference type="GO" id="GO:0006265">
    <property type="term" value="P:DNA topological change"/>
    <property type="evidence" value="ECO:0007669"/>
    <property type="project" value="UniProtKB-UniRule"/>
</dbReference>
<evidence type="ECO:0000256" key="8">
    <source>
        <dbReference type="HAMAP-Rule" id="MF_00953"/>
    </source>
</evidence>
<dbReference type="NCBIfam" id="NF005829">
    <property type="entry name" value="PRK07726.1"/>
    <property type="match status" value="1"/>
</dbReference>
<dbReference type="HOGENOM" id="CLU_002929_5_2_6"/>
<feature type="site" description="Interaction with DNA" evidence="8">
    <location>
        <position position="170"/>
    </location>
</feature>
<dbReference type="PANTHER" id="PTHR11390:SF21">
    <property type="entry name" value="DNA TOPOISOMERASE 3-ALPHA"/>
    <property type="match status" value="1"/>
</dbReference>
<dbReference type="InterPro" id="IPR023405">
    <property type="entry name" value="Topo_IA_core_domain"/>
</dbReference>
<keyword evidence="4 8" id="KW-0460">Magnesium</keyword>
<evidence type="ECO:0000256" key="1">
    <source>
        <dbReference type="ARBA" id="ARBA00000213"/>
    </source>
</evidence>
<evidence type="ECO:0000256" key="7">
    <source>
        <dbReference type="ARBA" id="ARBA00023235"/>
    </source>
</evidence>
<keyword evidence="7 8" id="KW-0413">Isomerase</keyword>
<dbReference type="PRINTS" id="PR00417">
    <property type="entry name" value="PRTPISMRASEI"/>
</dbReference>
<gene>
    <name evidence="8" type="primary">topB</name>
    <name evidence="12" type="ordered locus">Sbal195_2830</name>
</gene>
<dbReference type="GO" id="GO:0006310">
    <property type="term" value="P:DNA recombination"/>
    <property type="evidence" value="ECO:0007669"/>
    <property type="project" value="TreeGrafter"/>
</dbReference>
<evidence type="ECO:0000256" key="6">
    <source>
        <dbReference type="ARBA" id="ARBA00023125"/>
    </source>
</evidence>
<dbReference type="GeneID" id="11772919"/>
<evidence type="ECO:0000256" key="2">
    <source>
        <dbReference type="ARBA" id="ARBA00009446"/>
    </source>
</evidence>
<dbReference type="GO" id="GO:0043597">
    <property type="term" value="C:cytoplasmic replication fork"/>
    <property type="evidence" value="ECO:0007669"/>
    <property type="project" value="TreeGrafter"/>
</dbReference>
<comment type="similarity">
    <text evidence="2 8">Belongs to the type IA topoisomerase family.</text>
</comment>
<dbReference type="EC" id="5.6.2.1" evidence="8"/>
<dbReference type="InterPro" id="IPR003602">
    <property type="entry name" value="Topo_IA_DNA-bd_dom"/>
</dbReference>
<feature type="compositionally biased region" description="Low complexity" evidence="9">
    <location>
        <begin position="660"/>
        <end position="695"/>
    </location>
</feature>
<keyword evidence="6 8" id="KW-0238">DNA-binding</keyword>
<feature type="binding site" evidence="8">
    <location>
        <position position="103"/>
    </location>
    <ligand>
        <name>Mg(2+)</name>
        <dbReference type="ChEBI" id="CHEBI:18420"/>
        <label>1</label>
        <note>catalytic</note>
    </ligand>
</feature>
<feature type="compositionally biased region" description="Polar residues" evidence="9">
    <location>
        <begin position="457"/>
        <end position="466"/>
    </location>
</feature>
<dbReference type="FunFam" id="3.40.50.140:FF:000004">
    <property type="entry name" value="DNA topoisomerase 3"/>
    <property type="match status" value="1"/>
</dbReference>
<dbReference type="PANTHER" id="PTHR11390">
    <property type="entry name" value="PROKARYOTIC DNA TOPOISOMERASE"/>
    <property type="match status" value="1"/>
</dbReference>
<dbReference type="SMART" id="SM00493">
    <property type="entry name" value="TOPRIM"/>
    <property type="match status" value="1"/>
</dbReference>
<dbReference type="GO" id="GO:0003677">
    <property type="term" value="F:DNA binding"/>
    <property type="evidence" value="ECO:0007669"/>
    <property type="project" value="UniProtKB-KW"/>
</dbReference>
<dbReference type="CDD" id="cd00186">
    <property type="entry name" value="TOP1Ac"/>
    <property type="match status" value="1"/>
</dbReference>
<sequence>MILYIAEKPSLGRAIADVLPKPHKKGDGFIEAANGDCVSWCVGHLLEQAEPDAYNPEFKSWKFEHLPIVPDKWQLKPKAATRSQLTVLKRLVKQANTLVNAGDPDREGQLLVDEVIAYLGVTGDKLHQTQRLLISDLNPQAVKRALTQLRSNREFIPLSTSALARSRADWLYGMNMTRAYTIQGKKVGYQGVLSVGRVQTPLLGLVVRRDEEIANFQSKPFYEVLAHLATEKQETFSAKWQPSEACQPYMDEEGRVLARGLAQNVVSRISDKPALVTQLVAKDKKQNPPLPYSLSALQIDAAKRFGMSAKDVLDTCQSLYERHKLITYPRSDSRYLPVEQHSLAPSVLKAIRSGAAELLQGADAPDPRLKSKAWDDKKVDAHHAIVPTEKTANLSSLSQRERQLYLHVARQYLAQFYPAYCYSETTVQVTIEGGLFNTKARQDKSLGWKQLFARQEPNGSKASGNKSTEESAGKDDEENDEFIGQLPPLKLGQALHCTRGELLEKNTQPPKAFTDATLLGAMTGISRYVTDPEIRKILKETDGLGTEATRAGIIELLFKRGFLQRLGKSIVSTDVGKGLINSLPASATTPDMTALWEASLNGICHKETSYQAFMQPLLGTLSTLIQNAGAQLPTALNGLKGQGYRKTAGNKSGYRKSPYRKASSSTKRTGTASTAKTSTTTSSSAKKSSASSGTRSRTRKVAAEV</sequence>
<keyword evidence="5 8" id="KW-0799">Topoisomerase</keyword>
<evidence type="ECO:0000256" key="5">
    <source>
        <dbReference type="ARBA" id="ARBA00023029"/>
    </source>
</evidence>
<evidence type="ECO:0000256" key="3">
    <source>
        <dbReference type="ARBA" id="ARBA00022723"/>
    </source>
</evidence>
<dbReference type="InterPro" id="IPR013826">
    <property type="entry name" value="Topo_IA_cen_sub3"/>
</dbReference>
<protein>
    <recommendedName>
        <fullName evidence="8">DNA topoisomerase 3</fullName>
        <ecNumber evidence="8">5.6.2.1</ecNumber>
    </recommendedName>
    <alternativeName>
        <fullName evidence="8">DNA topoisomerase III</fullName>
    </alternativeName>
</protein>
<feature type="domain" description="Topo IA-type catalytic" evidence="11">
    <location>
        <begin position="155"/>
        <end position="625"/>
    </location>
</feature>
<feature type="binding site" evidence="8">
    <location>
        <position position="103"/>
    </location>
    <ligand>
        <name>Mg(2+)</name>
        <dbReference type="ChEBI" id="CHEBI:18420"/>
        <label>2</label>
    </ligand>
</feature>
<evidence type="ECO:0000313" key="13">
    <source>
        <dbReference type="Proteomes" id="UP000000770"/>
    </source>
</evidence>
<dbReference type="Gene3D" id="2.70.20.10">
    <property type="entry name" value="Topoisomerase I, domain 3"/>
    <property type="match status" value="1"/>
</dbReference>
<dbReference type="InterPro" id="IPR005738">
    <property type="entry name" value="TopoIII"/>
</dbReference>
<dbReference type="AlphaFoldDB" id="A9KTU1"/>
<comment type="cofactor">
    <cofactor evidence="8">
        <name>Mg(2+)</name>
        <dbReference type="ChEBI" id="CHEBI:18420"/>
    </cofactor>
    <text evidence="8">Binds two Mg(2+) per subunit.</text>
</comment>
<proteinExistence type="inferred from homology"/>